<gene>
    <name evidence="7" type="ORF">GCM10017044_06760</name>
</gene>
<feature type="region of interest" description="Disordered" evidence="5">
    <location>
        <begin position="28"/>
        <end position="56"/>
    </location>
</feature>
<dbReference type="RefSeq" id="WP_191250134.1">
    <property type="nucleotide sequence ID" value="NZ_BNCI01000001.1"/>
</dbReference>
<dbReference type="GO" id="GO:0016020">
    <property type="term" value="C:membrane"/>
    <property type="evidence" value="ECO:0007669"/>
    <property type="project" value="UniProtKB-SubCell"/>
</dbReference>
<keyword evidence="4" id="KW-0472">Membrane</keyword>
<dbReference type="PIRSF" id="PIRSF031890">
    <property type="entry name" value="UCP031890_transporter_Tim44"/>
    <property type="match status" value="1"/>
</dbReference>
<dbReference type="SUPFAM" id="SSF54427">
    <property type="entry name" value="NTF2-like"/>
    <property type="match status" value="1"/>
</dbReference>
<dbReference type="SMART" id="SM00978">
    <property type="entry name" value="Tim44"/>
    <property type="match status" value="1"/>
</dbReference>
<comment type="subcellular location">
    <subcellularLocation>
        <location evidence="1">Membrane</location>
    </subcellularLocation>
</comment>
<dbReference type="EMBL" id="BNCI01000001">
    <property type="protein sequence ID" value="GHF15269.1"/>
    <property type="molecule type" value="Genomic_DNA"/>
</dbReference>
<evidence type="ECO:0000256" key="3">
    <source>
        <dbReference type="ARBA" id="ARBA00022946"/>
    </source>
</evidence>
<evidence type="ECO:0000259" key="6">
    <source>
        <dbReference type="SMART" id="SM00978"/>
    </source>
</evidence>
<evidence type="ECO:0000256" key="2">
    <source>
        <dbReference type="ARBA" id="ARBA00009597"/>
    </source>
</evidence>
<dbReference type="PANTHER" id="PTHR10721">
    <property type="entry name" value="MITOCHONDRIAL IMPORT INNER MEMBRANE TRANSLOCASE SUBUNIT TIM44"/>
    <property type="match status" value="1"/>
</dbReference>
<evidence type="ECO:0000256" key="4">
    <source>
        <dbReference type="ARBA" id="ARBA00023136"/>
    </source>
</evidence>
<accession>A0A919ALF0</accession>
<dbReference type="InterPro" id="IPR007379">
    <property type="entry name" value="Tim44-like_dom"/>
</dbReference>
<reference evidence="7" key="2">
    <citation type="submission" date="2020-09" db="EMBL/GenBank/DDBJ databases">
        <authorList>
            <person name="Sun Q."/>
            <person name="Kim S."/>
        </authorList>
    </citation>
    <scope>NUCLEOTIDE SEQUENCE</scope>
    <source>
        <strain evidence="7">KCTC 42590</strain>
    </source>
</reference>
<keyword evidence="3" id="KW-0809">Transit peptide</keyword>
<name>A0A919ALF0_9PROT</name>
<sequence length="219" mass="24005">MEFFDIILIGMIAAFVLLRLRSELGNKTGNEPMPPAAPPHGMDNRRQGPAASQADTRQDAATVVAFEANPAVRQGLSEIQRADSRFNPAQFLEGAQGAYRMILEAFWQGDLETLKDFLSDDVYAQFAGAVDAREAAEQTLDNRLLDIEKAEITTAELNGRDAELTVTFNSEIIAVTRDKDGNAVEGNLSDTITVTDVWTFARSVKSRDPNWILVATRSG</sequence>
<comment type="similarity">
    <text evidence="2">Belongs to the Tim44 family.</text>
</comment>
<comment type="caution">
    <text evidence="7">The sequence shown here is derived from an EMBL/GenBank/DDBJ whole genome shotgun (WGS) entry which is preliminary data.</text>
</comment>
<dbReference type="AlphaFoldDB" id="A0A919ALF0"/>
<organism evidence="7 8">
    <name type="scientific">Kordiimonas sediminis</name>
    <dbReference type="NCBI Taxonomy" id="1735581"/>
    <lineage>
        <taxon>Bacteria</taxon>
        <taxon>Pseudomonadati</taxon>
        <taxon>Pseudomonadota</taxon>
        <taxon>Alphaproteobacteria</taxon>
        <taxon>Kordiimonadales</taxon>
        <taxon>Kordiimonadaceae</taxon>
        <taxon>Kordiimonas</taxon>
    </lineage>
</organism>
<dbReference type="Gene3D" id="3.10.450.240">
    <property type="match status" value="1"/>
</dbReference>
<dbReference type="GO" id="GO:0051087">
    <property type="term" value="F:protein-folding chaperone binding"/>
    <property type="evidence" value="ECO:0007669"/>
    <property type="project" value="TreeGrafter"/>
</dbReference>
<dbReference type="NCBIfam" id="NF033779">
    <property type="entry name" value="Tim44_TimA_adap"/>
    <property type="match status" value="1"/>
</dbReference>
<evidence type="ECO:0000313" key="7">
    <source>
        <dbReference type="EMBL" id="GHF15269.1"/>
    </source>
</evidence>
<dbReference type="InterPro" id="IPR039544">
    <property type="entry name" value="Tim44-like"/>
</dbReference>
<proteinExistence type="inferred from homology"/>
<dbReference type="InterPro" id="IPR016985">
    <property type="entry name" value="UCP031890_Tim44-rel"/>
</dbReference>
<keyword evidence="8" id="KW-1185">Reference proteome</keyword>
<evidence type="ECO:0000313" key="8">
    <source>
        <dbReference type="Proteomes" id="UP000630923"/>
    </source>
</evidence>
<evidence type="ECO:0000256" key="5">
    <source>
        <dbReference type="SAM" id="MobiDB-lite"/>
    </source>
</evidence>
<dbReference type="GO" id="GO:0030150">
    <property type="term" value="P:protein import into mitochondrial matrix"/>
    <property type="evidence" value="ECO:0007669"/>
    <property type="project" value="TreeGrafter"/>
</dbReference>
<feature type="domain" description="Tim44-like" evidence="6">
    <location>
        <begin position="72"/>
        <end position="218"/>
    </location>
</feature>
<evidence type="ECO:0000256" key="1">
    <source>
        <dbReference type="ARBA" id="ARBA00004370"/>
    </source>
</evidence>
<dbReference type="PANTHER" id="PTHR10721:SF1">
    <property type="entry name" value="MITOCHONDRIAL IMPORT INNER MEMBRANE TRANSLOCASE SUBUNIT TIM44"/>
    <property type="match status" value="1"/>
</dbReference>
<dbReference type="InterPro" id="IPR032710">
    <property type="entry name" value="NTF2-like_dom_sf"/>
</dbReference>
<reference evidence="7" key="1">
    <citation type="journal article" date="2014" name="Int. J. Syst. Evol. Microbiol.">
        <title>Complete genome sequence of Corynebacterium casei LMG S-19264T (=DSM 44701T), isolated from a smear-ripened cheese.</title>
        <authorList>
            <consortium name="US DOE Joint Genome Institute (JGI-PGF)"/>
            <person name="Walter F."/>
            <person name="Albersmeier A."/>
            <person name="Kalinowski J."/>
            <person name="Ruckert C."/>
        </authorList>
    </citation>
    <scope>NUCLEOTIDE SEQUENCE</scope>
    <source>
        <strain evidence="7">KCTC 42590</strain>
    </source>
</reference>
<protein>
    <submittedName>
        <fullName evidence="7">Calcium-binding protein</fullName>
    </submittedName>
</protein>
<dbReference type="Pfam" id="PF04280">
    <property type="entry name" value="Tim44"/>
    <property type="match status" value="1"/>
</dbReference>
<dbReference type="Proteomes" id="UP000630923">
    <property type="component" value="Unassembled WGS sequence"/>
</dbReference>